<protein>
    <submittedName>
        <fullName evidence="2">Uncharacterized protein</fullName>
    </submittedName>
</protein>
<evidence type="ECO:0000256" key="1">
    <source>
        <dbReference type="SAM" id="MobiDB-lite"/>
    </source>
</evidence>
<gene>
    <name evidence="2" type="ORF">EX30DRAFT_178988</name>
</gene>
<dbReference type="EMBL" id="ML220149">
    <property type="protein sequence ID" value="TGZ77799.1"/>
    <property type="molecule type" value="Genomic_DNA"/>
</dbReference>
<reference evidence="2 3" key="1">
    <citation type="submission" date="2019-04" db="EMBL/GenBank/DDBJ databases">
        <title>Comparative genomics and transcriptomics to analyze fruiting body development in filamentous ascomycetes.</title>
        <authorList>
            <consortium name="DOE Joint Genome Institute"/>
            <person name="Lutkenhaus R."/>
            <person name="Traeger S."/>
            <person name="Breuer J."/>
            <person name="Kuo A."/>
            <person name="Lipzen A."/>
            <person name="Pangilinan J."/>
            <person name="Dilworth D."/>
            <person name="Sandor L."/>
            <person name="Poggeler S."/>
            <person name="Barry K."/>
            <person name="Grigoriev I.V."/>
            <person name="Nowrousian M."/>
        </authorList>
    </citation>
    <scope>NUCLEOTIDE SEQUENCE [LARGE SCALE GENOMIC DNA]</scope>
    <source>
        <strain evidence="2 3">CBS 389.68</strain>
    </source>
</reference>
<feature type="compositionally biased region" description="Polar residues" evidence="1">
    <location>
        <begin position="94"/>
        <end position="109"/>
    </location>
</feature>
<dbReference type="AlphaFoldDB" id="A0A4S2MQV3"/>
<evidence type="ECO:0000313" key="2">
    <source>
        <dbReference type="EMBL" id="TGZ77799.1"/>
    </source>
</evidence>
<sequence length="203" mass="22327">MTSLLVSSPNRYTATHLCYPFRIVISHQHCVIPLRAFLRSSCNLLAIHFINHRILLFSRVPLLPSYPHPPSPTTTSTSSPPITNNLSHKPHQPTKMSSSTHRPASQTADSEARHDTTSGREAARGSGVDKPSSMSGYTHLKKDDNGPPEAAWYDFSREEGEAKKMEGEMKKEGKEMKAGMKEGEGLKKGVKGEGMKEGEGDVM</sequence>
<accession>A0A4S2MQV3</accession>
<name>A0A4S2MQV3_9PEZI</name>
<feature type="compositionally biased region" description="Basic and acidic residues" evidence="1">
    <location>
        <begin position="110"/>
        <end position="123"/>
    </location>
</feature>
<feature type="region of interest" description="Disordered" evidence="1">
    <location>
        <begin position="68"/>
        <end position="203"/>
    </location>
</feature>
<dbReference type="InParanoid" id="A0A4S2MQV3"/>
<feature type="compositionally biased region" description="Basic and acidic residues" evidence="1">
    <location>
        <begin position="155"/>
        <end position="203"/>
    </location>
</feature>
<keyword evidence="3" id="KW-1185">Reference proteome</keyword>
<evidence type="ECO:0000313" key="3">
    <source>
        <dbReference type="Proteomes" id="UP000298138"/>
    </source>
</evidence>
<feature type="compositionally biased region" description="Low complexity" evidence="1">
    <location>
        <begin position="73"/>
        <end position="83"/>
    </location>
</feature>
<organism evidence="2 3">
    <name type="scientific">Ascodesmis nigricans</name>
    <dbReference type="NCBI Taxonomy" id="341454"/>
    <lineage>
        <taxon>Eukaryota</taxon>
        <taxon>Fungi</taxon>
        <taxon>Dikarya</taxon>
        <taxon>Ascomycota</taxon>
        <taxon>Pezizomycotina</taxon>
        <taxon>Pezizomycetes</taxon>
        <taxon>Pezizales</taxon>
        <taxon>Ascodesmidaceae</taxon>
        <taxon>Ascodesmis</taxon>
    </lineage>
</organism>
<proteinExistence type="predicted"/>
<dbReference type="Proteomes" id="UP000298138">
    <property type="component" value="Unassembled WGS sequence"/>
</dbReference>